<dbReference type="OrthoDB" id="9813719at2"/>
<evidence type="ECO:0000256" key="6">
    <source>
        <dbReference type="ARBA" id="ARBA00047939"/>
    </source>
</evidence>
<keyword evidence="10" id="KW-1185">Reference proteome</keyword>
<comment type="catalytic activity">
    <reaction evidence="6">
        <text>L-threonyl-[protein] + ATP = 3-O-(5'-adenylyl)-L-threonyl-[protein] + diphosphate</text>
        <dbReference type="Rhea" id="RHEA:54292"/>
        <dbReference type="Rhea" id="RHEA-COMP:11060"/>
        <dbReference type="Rhea" id="RHEA-COMP:13847"/>
        <dbReference type="ChEBI" id="CHEBI:30013"/>
        <dbReference type="ChEBI" id="CHEBI:30616"/>
        <dbReference type="ChEBI" id="CHEBI:33019"/>
        <dbReference type="ChEBI" id="CHEBI:138113"/>
        <dbReference type="EC" id="2.7.7.108"/>
    </reaction>
</comment>
<evidence type="ECO:0000313" key="10">
    <source>
        <dbReference type="Proteomes" id="UP000035955"/>
    </source>
</evidence>
<sequence length="434" mass="48635">MSADPYVYDGTNVLRNRAEIRDPEALAEREQFVSFRALRQMQKEPALGNFDQAHFAAVHKRLFGEIYPWAGETRMVELREPEAALNGRSVAYSPPAAIEQHMTVALASLKREEPGNLKESRPAIRFAQTMAALWQAHPFRKGNTRTLLAFMEQYARHHNQPLDQALINRVPRETRDALVLATRGQIRTFSEMVRNARYSEEQRAHPVLGRLSAEAFEATRLMGAPRIVLPEPGTQVRGQVVGTSYRHALVREARQISAVPLHSFHTMPENNQRVDVRVLAEGERLDRTQSREEAVRIQVTSRVLIPATYLLLAGQGPEDAARNRIEIPGPSDTLAEALQTRAPREIAAEPQLVAEVRRIDQSLIERFGHQGSALLVEGSVGEARSLLPPNQDLAEIRAVLQPLFKAVVADDRLQMALAQQETLGRDEPQLGRSV</sequence>
<organism evidence="9 10">
    <name type="scientific">Methylobacterium variabile</name>
    <dbReference type="NCBI Taxonomy" id="298794"/>
    <lineage>
        <taxon>Bacteria</taxon>
        <taxon>Pseudomonadati</taxon>
        <taxon>Pseudomonadota</taxon>
        <taxon>Alphaproteobacteria</taxon>
        <taxon>Hyphomicrobiales</taxon>
        <taxon>Methylobacteriaceae</taxon>
        <taxon>Methylobacterium</taxon>
    </lineage>
</organism>
<evidence type="ECO:0000256" key="4">
    <source>
        <dbReference type="ARBA" id="ARBA00022840"/>
    </source>
</evidence>
<evidence type="ECO:0000256" key="3">
    <source>
        <dbReference type="ARBA" id="ARBA00022741"/>
    </source>
</evidence>
<reference evidence="9 10" key="1">
    <citation type="submission" date="2015-03" db="EMBL/GenBank/DDBJ databases">
        <title>Genome sequencing of Methylobacterium variabile DSM 16961.</title>
        <authorList>
            <person name="Chaudhry V."/>
            <person name="Patil P.B."/>
        </authorList>
    </citation>
    <scope>NUCLEOTIDE SEQUENCE [LARGE SCALE GENOMIC DNA]</scope>
    <source>
        <strain evidence="9 10">DSM 16961</strain>
    </source>
</reference>
<evidence type="ECO:0000256" key="1">
    <source>
        <dbReference type="ARBA" id="ARBA00022679"/>
    </source>
</evidence>
<dbReference type="PATRIC" id="fig|298794.3.peg.3737"/>
<dbReference type="Proteomes" id="UP000035955">
    <property type="component" value="Unassembled WGS sequence"/>
</dbReference>
<keyword evidence="3" id="KW-0547">Nucleotide-binding</keyword>
<dbReference type="GO" id="GO:0005524">
    <property type="term" value="F:ATP binding"/>
    <property type="evidence" value="ECO:0007669"/>
    <property type="project" value="UniProtKB-KW"/>
</dbReference>
<name>A0A0J6T983_9HYPH</name>
<protein>
    <recommendedName>
        <fullName evidence="5">protein adenylyltransferase</fullName>
        <ecNumber evidence="5">2.7.7.108</ecNumber>
    </recommendedName>
</protein>
<dbReference type="InterPro" id="IPR003812">
    <property type="entry name" value="Fido"/>
</dbReference>
<evidence type="ECO:0000256" key="7">
    <source>
        <dbReference type="ARBA" id="ARBA00048696"/>
    </source>
</evidence>
<dbReference type="GO" id="GO:0070733">
    <property type="term" value="F:AMPylase activity"/>
    <property type="evidence" value="ECO:0007669"/>
    <property type="project" value="UniProtKB-EC"/>
</dbReference>
<evidence type="ECO:0000256" key="5">
    <source>
        <dbReference type="ARBA" id="ARBA00034531"/>
    </source>
</evidence>
<dbReference type="AlphaFoldDB" id="A0A0J6T983"/>
<proteinExistence type="predicted"/>
<dbReference type="SUPFAM" id="SSF140931">
    <property type="entry name" value="Fic-like"/>
    <property type="match status" value="1"/>
</dbReference>
<gene>
    <name evidence="9" type="ORF">VQ02_04035</name>
</gene>
<dbReference type="InterPro" id="IPR036597">
    <property type="entry name" value="Fido-like_dom_sf"/>
</dbReference>
<comment type="caution">
    <text evidence="9">The sequence shown here is derived from an EMBL/GenBank/DDBJ whole genome shotgun (WGS) entry which is preliminary data.</text>
</comment>
<evidence type="ECO:0000313" key="9">
    <source>
        <dbReference type="EMBL" id="KMO42093.1"/>
    </source>
</evidence>
<comment type="catalytic activity">
    <reaction evidence="7">
        <text>L-tyrosyl-[protein] + ATP = O-(5'-adenylyl)-L-tyrosyl-[protein] + diphosphate</text>
        <dbReference type="Rhea" id="RHEA:54288"/>
        <dbReference type="Rhea" id="RHEA-COMP:10136"/>
        <dbReference type="Rhea" id="RHEA-COMP:13846"/>
        <dbReference type="ChEBI" id="CHEBI:30616"/>
        <dbReference type="ChEBI" id="CHEBI:33019"/>
        <dbReference type="ChEBI" id="CHEBI:46858"/>
        <dbReference type="ChEBI" id="CHEBI:83624"/>
        <dbReference type="EC" id="2.7.7.108"/>
    </reaction>
</comment>
<keyword evidence="2" id="KW-0548">Nucleotidyltransferase</keyword>
<dbReference type="GO" id="GO:0051302">
    <property type="term" value="P:regulation of cell division"/>
    <property type="evidence" value="ECO:0007669"/>
    <property type="project" value="TreeGrafter"/>
</dbReference>
<keyword evidence="1" id="KW-0808">Transferase</keyword>
<evidence type="ECO:0000256" key="2">
    <source>
        <dbReference type="ARBA" id="ARBA00022695"/>
    </source>
</evidence>
<keyword evidence="4" id="KW-0067">ATP-binding</keyword>
<accession>A0A0J6T983</accession>
<dbReference type="Gene3D" id="1.10.3290.10">
    <property type="entry name" value="Fido-like domain"/>
    <property type="match status" value="1"/>
</dbReference>
<feature type="domain" description="Fido" evidence="8">
    <location>
        <begin position="50"/>
        <end position="195"/>
    </location>
</feature>
<evidence type="ECO:0000259" key="8">
    <source>
        <dbReference type="PROSITE" id="PS51459"/>
    </source>
</evidence>
<dbReference type="Pfam" id="PF02661">
    <property type="entry name" value="Fic"/>
    <property type="match status" value="1"/>
</dbReference>
<dbReference type="PROSITE" id="PS51459">
    <property type="entry name" value="FIDO"/>
    <property type="match status" value="1"/>
</dbReference>
<dbReference type="PANTHER" id="PTHR39560:SF1">
    <property type="entry name" value="PROTEIN ADENYLYLTRANSFERASE FIC-RELATED"/>
    <property type="match status" value="1"/>
</dbReference>
<dbReference type="RefSeq" id="WP_048442873.1">
    <property type="nucleotide sequence ID" value="NZ_LABY01000024.1"/>
</dbReference>
<dbReference type="EC" id="2.7.7.108" evidence="5"/>
<dbReference type="EMBL" id="LABY01000024">
    <property type="protein sequence ID" value="KMO42093.1"/>
    <property type="molecule type" value="Genomic_DNA"/>
</dbReference>
<dbReference type="PANTHER" id="PTHR39560">
    <property type="entry name" value="PROTEIN ADENYLYLTRANSFERASE FIC-RELATED"/>
    <property type="match status" value="1"/>
</dbReference>